<sequence length="149" mass="16387">MNRLSLTLALAASLVLTGCSGIDKNEGPRPGVRISDDRAPNQRLNLDTVVILDKSLQDRKSGKLAIENSGARRTAAGTVEAYAVIRNRTDFPLQIEGRTQFFDSLGLPLGAPSQWQRVYLDPQSINGYRELSTGTGEVAHYYIEIREGR</sequence>
<dbReference type="EMBL" id="FOYD01000002">
    <property type="protein sequence ID" value="SFQ69791.1"/>
    <property type="molecule type" value="Genomic_DNA"/>
</dbReference>
<evidence type="ECO:0008006" key="3">
    <source>
        <dbReference type="Google" id="ProtNLM"/>
    </source>
</evidence>
<name>A0A1I6AM60_9GAMM</name>
<evidence type="ECO:0000313" key="2">
    <source>
        <dbReference type="Proteomes" id="UP000242815"/>
    </source>
</evidence>
<gene>
    <name evidence="1" type="ORF">SAMN05216578_102230</name>
</gene>
<reference evidence="1 2" key="1">
    <citation type="submission" date="2016-10" db="EMBL/GenBank/DDBJ databases">
        <authorList>
            <person name="de Groot N.N."/>
        </authorList>
    </citation>
    <scope>NUCLEOTIDE SEQUENCE [LARGE SCALE GENOMIC DNA]</scope>
    <source>
        <strain evidence="1 2">JCM 18415</strain>
    </source>
</reference>
<dbReference type="Proteomes" id="UP000242815">
    <property type="component" value="Unassembled WGS sequence"/>
</dbReference>
<dbReference type="RefSeq" id="WP_090537306.1">
    <property type="nucleotide sequence ID" value="NZ_FOYD01000002.1"/>
</dbReference>
<dbReference type="STRING" id="1002526.SAMN05216578_102230"/>
<dbReference type="OrthoDB" id="6881840at2"/>
<dbReference type="PROSITE" id="PS51257">
    <property type="entry name" value="PROKAR_LIPOPROTEIN"/>
    <property type="match status" value="1"/>
</dbReference>
<evidence type="ECO:0000313" key="1">
    <source>
        <dbReference type="EMBL" id="SFQ69791.1"/>
    </source>
</evidence>
<organism evidence="1 2">
    <name type="scientific">Halopseudomonas formosensis</name>
    <dbReference type="NCBI Taxonomy" id="1002526"/>
    <lineage>
        <taxon>Bacteria</taxon>
        <taxon>Pseudomonadati</taxon>
        <taxon>Pseudomonadota</taxon>
        <taxon>Gammaproteobacteria</taxon>
        <taxon>Pseudomonadales</taxon>
        <taxon>Pseudomonadaceae</taxon>
        <taxon>Halopseudomonas</taxon>
    </lineage>
</organism>
<proteinExistence type="predicted"/>
<dbReference type="AlphaFoldDB" id="A0A1I6AM60"/>
<accession>A0A1I6AM60</accession>
<protein>
    <recommendedName>
        <fullName evidence="3">DUF1425 domain-containing protein</fullName>
    </recommendedName>
</protein>
<dbReference type="InterPro" id="IPR038483">
    <property type="entry name" value="YcfL-like_sf"/>
</dbReference>
<dbReference type="Gene3D" id="2.60.40.3230">
    <property type="match status" value="1"/>
</dbReference>